<evidence type="ECO:0000256" key="1">
    <source>
        <dbReference type="SAM" id="SignalP"/>
    </source>
</evidence>
<name>A0A3N0J1K1_9ACTN</name>
<keyword evidence="4" id="KW-1185">Reference proteome</keyword>
<dbReference type="EMBL" id="QICC01000010">
    <property type="protein sequence ID" value="RNM42570.1"/>
    <property type="molecule type" value="Genomic_DNA"/>
</dbReference>
<protein>
    <submittedName>
        <fullName evidence="3">Uncharacterized protein</fullName>
    </submittedName>
</protein>
<evidence type="ECO:0000313" key="2">
    <source>
        <dbReference type="EMBL" id="RDB67886.1"/>
    </source>
</evidence>
<dbReference type="AlphaFoldDB" id="A0A3N0J1K1"/>
<sequence>MANVRGKKALAVVVLGCLCAATIALPAYAQYHVQGEASAASNSKGVIEVTYTVDATAAGEGVRTGLLIVPEGSTAAVCQDETLSGTEWTCTVYHADAQKPGTHTTHDASGTEGADTPLERYDNVVFTVS</sequence>
<feature type="signal peptide" evidence="1">
    <location>
        <begin position="1"/>
        <end position="29"/>
    </location>
</feature>
<evidence type="ECO:0000313" key="3">
    <source>
        <dbReference type="EMBL" id="RNM42570.1"/>
    </source>
</evidence>
<comment type="caution">
    <text evidence="3">The sequence shown here is derived from an EMBL/GenBank/DDBJ whole genome shotgun (WGS) entry which is preliminary data.</text>
</comment>
<dbReference type="EMBL" id="PPTT01000020">
    <property type="protein sequence ID" value="RDB67886.1"/>
    <property type="molecule type" value="Genomic_DNA"/>
</dbReference>
<dbReference type="Proteomes" id="UP000253817">
    <property type="component" value="Unassembled WGS sequence"/>
</dbReference>
<dbReference type="OrthoDB" id="3175507at2"/>
<dbReference type="RefSeq" id="WP_114546881.1">
    <property type="nucleotide sequence ID" value="NZ_PPTT01000020.1"/>
</dbReference>
<evidence type="ECO:0000313" key="4">
    <source>
        <dbReference type="Proteomes" id="UP000253817"/>
    </source>
</evidence>
<reference evidence="2 4" key="1">
    <citation type="journal article" date="2018" name="Elife">
        <title>Discovery and characterization of a prevalent human gut bacterial enzyme sufficient for the inactivation of a family of plant toxins.</title>
        <authorList>
            <person name="Koppel N."/>
            <person name="Bisanz J.E."/>
            <person name="Pandelia M.E."/>
            <person name="Turnbaugh P.J."/>
            <person name="Balskus E.P."/>
        </authorList>
    </citation>
    <scope>NUCLEOTIDE SEQUENCE [LARGE SCALE GENOMIC DNA]</scope>
    <source>
        <strain evidence="2 4">DSM 16107</strain>
    </source>
</reference>
<reference evidence="5" key="2">
    <citation type="submission" date="2018-05" db="EMBL/GenBank/DDBJ databases">
        <title>Genome Sequencing of selected type strains of the family Eggerthellaceae.</title>
        <authorList>
            <person name="Danylec N."/>
            <person name="Stoll D.A."/>
            <person name="Doetsch A."/>
            <person name="Huch M."/>
        </authorList>
    </citation>
    <scope>NUCLEOTIDE SEQUENCE [LARGE SCALE GENOMIC DNA]</scope>
    <source>
        <strain evidence="5">DSM 16107</strain>
    </source>
</reference>
<accession>A0A3N0J1K1</accession>
<reference evidence="3" key="3">
    <citation type="journal article" date="2019" name="Microbiol. Resour. Announc.">
        <title>Draft Genome Sequences of Type Strains of Gordonibacter faecihominis, Paraeggerthella hongkongensis, Parvibacter caecicola,Slackia equolifaciens, Slackia faecicanis, and Slackia isoflavoniconvertens.</title>
        <authorList>
            <person name="Danylec N."/>
            <person name="Stoll D.A."/>
            <person name="Dotsch A."/>
            <person name="Huch M."/>
        </authorList>
    </citation>
    <scope>NUCLEOTIDE SEQUENCE</scope>
    <source>
        <strain evidence="3">DSM 16107</strain>
    </source>
</reference>
<feature type="chain" id="PRO_5030078774" evidence="1">
    <location>
        <begin position="30"/>
        <end position="129"/>
    </location>
</feature>
<organism evidence="3 5">
    <name type="scientific">Eggerthella sinensis</name>
    <dbReference type="NCBI Taxonomy" id="242230"/>
    <lineage>
        <taxon>Bacteria</taxon>
        <taxon>Bacillati</taxon>
        <taxon>Actinomycetota</taxon>
        <taxon>Coriobacteriia</taxon>
        <taxon>Eggerthellales</taxon>
        <taxon>Eggerthellaceae</taxon>
        <taxon>Eggerthella</taxon>
    </lineage>
</organism>
<evidence type="ECO:0000313" key="5">
    <source>
        <dbReference type="Proteomes" id="UP000270112"/>
    </source>
</evidence>
<proteinExistence type="predicted"/>
<gene>
    <name evidence="2" type="ORF">C1876_11555</name>
    <name evidence="3" type="ORF">DMP09_04285</name>
</gene>
<keyword evidence="1" id="KW-0732">Signal</keyword>
<dbReference type="Proteomes" id="UP000270112">
    <property type="component" value="Unassembled WGS sequence"/>
</dbReference>